<dbReference type="EMBL" id="AP018216">
    <property type="protein sequence ID" value="BAY71335.1"/>
    <property type="molecule type" value="Genomic_DNA"/>
</dbReference>
<evidence type="ECO:0000313" key="8">
    <source>
        <dbReference type="Proteomes" id="UP000217507"/>
    </source>
</evidence>
<dbReference type="SMART" id="SM00230">
    <property type="entry name" value="CysPc"/>
    <property type="match status" value="1"/>
</dbReference>
<dbReference type="AlphaFoldDB" id="A0A1Z4KQN6"/>
<accession>A0A1Z4KQN6</accession>
<dbReference type="Gene3D" id="2.60.120.380">
    <property type="match status" value="1"/>
</dbReference>
<dbReference type="SUPFAM" id="SSF54001">
    <property type="entry name" value="Cysteine proteinases"/>
    <property type="match status" value="1"/>
</dbReference>
<gene>
    <name evidence="7" type="ORF">NIES23_41520</name>
</gene>
<reference evidence="7 8" key="1">
    <citation type="submission" date="2017-06" db="EMBL/GenBank/DDBJ databases">
        <title>Genome sequencing of cyanobaciteial culture collection at National Institute for Environmental Studies (NIES).</title>
        <authorList>
            <person name="Hirose Y."/>
            <person name="Shimura Y."/>
            <person name="Fujisawa T."/>
            <person name="Nakamura Y."/>
            <person name="Kawachi M."/>
        </authorList>
    </citation>
    <scope>NUCLEOTIDE SEQUENCE [LARGE SCALE GENOMIC DNA]</scope>
    <source>
        <strain evidence="7 8">NIES-23</strain>
    </source>
</reference>
<dbReference type="PROSITE" id="PS50203">
    <property type="entry name" value="CALPAIN_CAT"/>
    <property type="match status" value="1"/>
</dbReference>
<keyword evidence="2 5" id="KW-0645">Protease</keyword>
<dbReference type="InterPro" id="IPR001300">
    <property type="entry name" value="Peptidase_C2_calpain_cat"/>
</dbReference>
<evidence type="ECO:0000256" key="3">
    <source>
        <dbReference type="ARBA" id="ARBA00022801"/>
    </source>
</evidence>
<proteinExistence type="inferred from homology"/>
<comment type="similarity">
    <text evidence="1">Belongs to the peptidase C2 family.</text>
</comment>
<feature type="active site" evidence="5">
    <location>
        <position position="466"/>
    </location>
</feature>
<keyword evidence="3 5" id="KW-0378">Hydrolase</keyword>
<evidence type="ECO:0000313" key="7">
    <source>
        <dbReference type="EMBL" id="BAY71335.1"/>
    </source>
</evidence>
<evidence type="ECO:0000256" key="4">
    <source>
        <dbReference type="ARBA" id="ARBA00022807"/>
    </source>
</evidence>
<dbReference type="InterPro" id="IPR007280">
    <property type="entry name" value="Peptidase_C_arc/bac"/>
</dbReference>
<dbReference type="GO" id="GO:0004198">
    <property type="term" value="F:calcium-dependent cysteine-type endopeptidase activity"/>
    <property type="evidence" value="ECO:0007669"/>
    <property type="project" value="InterPro"/>
</dbReference>
<name>A0A1Z4KQN6_ANAVA</name>
<dbReference type="InterPro" id="IPR022684">
    <property type="entry name" value="Calpain_cysteine_protease"/>
</dbReference>
<feature type="active site" evidence="5">
    <location>
        <position position="289"/>
    </location>
</feature>
<dbReference type="InterPro" id="IPR038765">
    <property type="entry name" value="Papain-like_cys_pep_sf"/>
</dbReference>
<dbReference type="Pfam" id="PF00648">
    <property type="entry name" value="Peptidase_C2"/>
    <property type="match status" value="1"/>
</dbReference>
<dbReference type="CDD" id="cd00044">
    <property type="entry name" value="CysPc"/>
    <property type="match status" value="1"/>
</dbReference>
<evidence type="ECO:0000256" key="2">
    <source>
        <dbReference type="ARBA" id="ARBA00022670"/>
    </source>
</evidence>
<dbReference type="PANTHER" id="PTHR10183">
    <property type="entry name" value="CALPAIN"/>
    <property type="match status" value="1"/>
</dbReference>
<evidence type="ECO:0000256" key="5">
    <source>
        <dbReference type="PROSITE-ProRule" id="PRU00239"/>
    </source>
</evidence>
<organism evidence="7 8">
    <name type="scientific">Trichormus variabilis NIES-23</name>
    <dbReference type="NCBI Taxonomy" id="1973479"/>
    <lineage>
        <taxon>Bacteria</taxon>
        <taxon>Bacillati</taxon>
        <taxon>Cyanobacteriota</taxon>
        <taxon>Cyanophyceae</taxon>
        <taxon>Nostocales</taxon>
        <taxon>Nostocaceae</taxon>
        <taxon>Trichormus</taxon>
    </lineage>
</organism>
<evidence type="ECO:0000259" key="6">
    <source>
        <dbReference type="PROSITE" id="PS50203"/>
    </source>
</evidence>
<dbReference type="GO" id="GO:0006508">
    <property type="term" value="P:proteolysis"/>
    <property type="evidence" value="ECO:0007669"/>
    <property type="project" value="UniProtKB-KW"/>
</dbReference>
<feature type="domain" description="Calpain catalytic" evidence="6">
    <location>
        <begin position="280"/>
        <end position="469"/>
    </location>
</feature>
<keyword evidence="4 5" id="KW-0788">Thiol protease</keyword>
<evidence type="ECO:0000256" key="1">
    <source>
        <dbReference type="ARBA" id="ARBA00007623"/>
    </source>
</evidence>
<dbReference type="PANTHER" id="PTHR10183:SF379">
    <property type="entry name" value="CALPAIN-5"/>
    <property type="match status" value="1"/>
</dbReference>
<sequence length="501" mass="54129">MALDKVGNTLSNSQKITFNTKTQTISDWVGSSDINDFYSFSLSSHSSVSIAIDGLSANADLQLLKDKNSNNSIDKGDVIASSSKGGTLSESISKTLNAGNYFIRVYSKRGNTEYELKFFQTSSTSPEEVYKESSVSSNAGNSTLAATSADWFSQNLNDQKIVSLARNLASDGKLSRQDMLDIFRNVQDNSVVDSNEVKDLKTIVAAGNNFNIEDHVKWLSAQVANGASSGMSASNFESKLVGRWFLGTVAPTPEFNGKKLTYTEVKGNLFGSTNKAEIGDIHQGIINDCTFLAALGATFSRQSDDSGNASSSVIKNMIKDNGDNTYTVRFYSGKYYAPGEAQYVTVDRRIATNIAAQRNDGVLWVALVEKAYAQWREWTDGRPGYNIIGNGGALAPPLSFITGRKTNNYSKSRISFSLLEDALKAGKAITTSRSGKDTSFILGSHAYSVSNAYISASGEQRVVVRNPWGVDGKAKSGANDGFINLSYQEFINSFNLGVSVS</sequence>
<dbReference type="Pfam" id="PF04151">
    <property type="entry name" value="PPC"/>
    <property type="match status" value="1"/>
</dbReference>
<dbReference type="Proteomes" id="UP000217507">
    <property type="component" value="Chromosome"/>
</dbReference>
<dbReference type="SUPFAM" id="SSF89260">
    <property type="entry name" value="Collagen-binding domain"/>
    <property type="match status" value="1"/>
</dbReference>
<feature type="active site" evidence="5">
    <location>
        <position position="445"/>
    </location>
</feature>
<protein>
    <recommendedName>
        <fullName evidence="6">Calpain catalytic domain-containing protein</fullName>
    </recommendedName>
</protein>